<accession>A0A9P6IQH0</accession>
<dbReference type="Proteomes" id="UP000749646">
    <property type="component" value="Unassembled WGS sequence"/>
</dbReference>
<dbReference type="CDD" id="cd00161">
    <property type="entry name" value="beta-trefoil_Ricin-like"/>
    <property type="match status" value="1"/>
</dbReference>
<sequence>MVPNGVYTLSLVGRDDFLGVEKQQAGTTALIAECSELEYIQWEIEGQEDAAFSIRSRGSNLYLAPRVPEEILDNDFVTLQDQKFDWRIIEEDNEFTMSLDRSSFGIYPRPASIRFLWADHAKWRPESNAVARGESQEIHFTSNKLTMRFTSSLILDLSTE</sequence>
<name>A0A9P6IQH0_9FUNG</name>
<evidence type="ECO:0000313" key="2">
    <source>
        <dbReference type="Proteomes" id="UP000749646"/>
    </source>
</evidence>
<protein>
    <submittedName>
        <fullName evidence="1">Uncharacterized protein</fullName>
    </submittedName>
</protein>
<organism evidence="1 2">
    <name type="scientific">Modicella reniformis</name>
    <dbReference type="NCBI Taxonomy" id="1440133"/>
    <lineage>
        <taxon>Eukaryota</taxon>
        <taxon>Fungi</taxon>
        <taxon>Fungi incertae sedis</taxon>
        <taxon>Mucoromycota</taxon>
        <taxon>Mortierellomycotina</taxon>
        <taxon>Mortierellomycetes</taxon>
        <taxon>Mortierellales</taxon>
        <taxon>Mortierellaceae</taxon>
        <taxon>Modicella</taxon>
    </lineage>
</organism>
<keyword evidence="2" id="KW-1185">Reference proteome</keyword>
<evidence type="ECO:0000313" key="1">
    <source>
        <dbReference type="EMBL" id="KAF9944414.1"/>
    </source>
</evidence>
<proteinExistence type="predicted"/>
<dbReference type="EMBL" id="JAAAHW010008393">
    <property type="protein sequence ID" value="KAF9944414.1"/>
    <property type="molecule type" value="Genomic_DNA"/>
</dbReference>
<reference evidence="1" key="1">
    <citation type="journal article" date="2020" name="Fungal Divers.">
        <title>Resolving the Mortierellaceae phylogeny through synthesis of multi-gene phylogenetics and phylogenomics.</title>
        <authorList>
            <person name="Vandepol N."/>
            <person name="Liber J."/>
            <person name="Desiro A."/>
            <person name="Na H."/>
            <person name="Kennedy M."/>
            <person name="Barry K."/>
            <person name="Grigoriev I.V."/>
            <person name="Miller A.N."/>
            <person name="O'Donnell K."/>
            <person name="Stajich J.E."/>
            <person name="Bonito G."/>
        </authorList>
    </citation>
    <scope>NUCLEOTIDE SEQUENCE</scope>
    <source>
        <strain evidence="1">MES-2147</strain>
    </source>
</reference>
<dbReference type="Gene3D" id="2.80.10.50">
    <property type="match status" value="1"/>
</dbReference>
<gene>
    <name evidence="1" type="ORF">BGZ65_012106</name>
</gene>
<comment type="caution">
    <text evidence="1">The sequence shown here is derived from an EMBL/GenBank/DDBJ whole genome shotgun (WGS) entry which is preliminary data.</text>
</comment>
<dbReference type="AlphaFoldDB" id="A0A9P6IQH0"/>